<evidence type="ECO:0000313" key="2">
    <source>
        <dbReference type="Proteomes" id="UP000185663"/>
    </source>
</evidence>
<dbReference type="STRING" id="545619.SAMN04489860_1033"/>
<keyword evidence="2" id="KW-1185">Reference proteome</keyword>
<reference evidence="1 2" key="1">
    <citation type="submission" date="2016-10" db="EMBL/GenBank/DDBJ databases">
        <authorList>
            <person name="de Groot N.N."/>
        </authorList>
    </citation>
    <scope>NUCLEOTIDE SEQUENCE [LARGE SCALE GENOMIC DNA]</scope>
    <source>
        <strain evidence="1 2">DSM 22126</strain>
    </source>
</reference>
<dbReference type="SUPFAM" id="SSF55961">
    <property type="entry name" value="Bet v1-like"/>
    <property type="match status" value="1"/>
</dbReference>
<dbReference type="EMBL" id="LT629776">
    <property type="protein sequence ID" value="SDS20532.1"/>
    <property type="molecule type" value="Genomic_DNA"/>
</dbReference>
<dbReference type="eggNOG" id="COG2867">
    <property type="taxonomic scope" value="Bacteria"/>
</dbReference>
<dbReference type="CDD" id="cd07812">
    <property type="entry name" value="SRPBCC"/>
    <property type="match status" value="1"/>
</dbReference>
<evidence type="ECO:0008006" key="3">
    <source>
        <dbReference type="Google" id="ProtNLM"/>
    </source>
</evidence>
<name>A0A1H1QAL3_9CELL</name>
<dbReference type="RefSeq" id="WP_083371826.1">
    <property type="nucleotide sequence ID" value="NZ_LT629776.1"/>
</dbReference>
<gene>
    <name evidence="1" type="ORF">SAMN04489860_1033</name>
</gene>
<dbReference type="OrthoDB" id="4823586at2"/>
<dbReference type="AlphaFoldDB" id="A0A1H1QAL3"/>
<dbReference type="Proteomes" id="UP000185663">
    <property type="component" value="Chromosome I"/>
</dbReference>
<evidence type="ECO:0000313" key="1">
    <source>
        <dbReference type="EMBL" id="SDS20532.1"/>
    </source>
</evidence>
<sequence>MTRRVQVTRDLAIPVEEAYSRVLDWRSHPDWIPMTRAESNGGESFTMVSGPFVHRGVPGFPDRMVTTHTRPPSGDGTGPDGAGLVEVRKLGPGLLGDAGFEVRALRDGGSRVLWWESVYLAGPLPARVTRPAVGLFLEVFMRVSLARLDALTRARSRSGSDDGDR</sequence>
<accession>A0A1H1QAL3</accession>
<protein>
    <recommendedName>
        <fullName evidence="3">Polyketide cyclase / dehydrase and lipid transport</fullName>
    </recommendedName>
</protein>
<organism evidence="1 2">
    <name type="scientific">Paraoerskovia marina</name>
    <dbReference type="NCBI Taxonomy" id="545619"/>
    <lineage>
        <taxon>Bacteria</taxon>
        <taxon>Bacillati</taxon>
        <taxon>Actinomycetota</taxon>
        <taxon>Actinomycetes</taxon>
        <taxon>Micrococcales</taxon>
        <taxon>Cellulomonadaceae</taxon>
        <taxon>Paraoerskovia</taxon>
    </lineage>
</organism>
<proteinExistence type="predicted"/>